<dbReference type="Proteomes" id="UP000662931">
    <property type="component" value="Chromosome 1"/>
</dbReference>
<dbReference type="KEGG" id="bnn:FOA43_000272"/>
<dbReference type="PANTHER" id="PTHR43138:SF1">
    <property type="entry name" value="N-ACETYLTRANSFERASE ACA1"/>
    <property type="match status" value="1"/>
</dbReference>
<gene>
    <name evidence="2" type="ORF">FOA43_000272</name>
</gene>
<evidence type="ECO:0000313" key="3">
    <source>
        <dbReference type="Proteomes" id="UP000662931"/>
    </source>
</evidence>
<dbReference type="InterPro" id="IPR052742">
    <property type="entry name" value="Mito_N-acetyltransferase"/>
</dbReference>
<protein>
    <recommendedName>
        <fullName evidence="1">N-acetyltransferase domain-containing protein</fullName>
    </recommendedName>
</protein>
<dbReference type="AlphaFoldDB" id="A0A875RWR9"/>
<dbReference type="GO" id="GO:0016747">
    <property type="term" value="F:acyltransferase activity, transferring groups other than amino-acyl groups"/>
    <property type="evidence" value="ECO:0007669"/>
    <property type="project" value="InterPro"/>
</dbReference>
<sequence>MTSKITETIHDKLPDGTDVTILPYNSVDEASEELVQSLQDLMNEVIEEGTTYVQDQTFDRQGFLNYYFSYFVAVMVEGNVRDAQALDMSKNRLLGCFYIKPNYVGRSAHICNAGFLVPLNLRGRKIGKTMGKNYIKIASRLGYKYSVFNLVYATNVASLKIWDDLGFQRIGRIPNAGQMKGQGYVDAIMFGYNSDTDSATESDADFDSNYDLDMPNSCLFSSQLEKNERSNIMSLVVLITSNQINKKTGSTSKNLCNFLTDMVRRSHISLDQYMTNLVIMQRLFANDDTADCQFFNDTRKLILYSFMLGSTTSSNIDFDHWCEVTGLSKSQLASELVELGHALGGLHTIKTVSLEDLQVMKDSLKSEVKKYVKVI</sequence>
<dbReference type="OrthoDB" id="10264707at2759"/>
<dbReference type="PROSITE" id="PS51186">
    <property type="entry name" value="GNAT"/>
    <property type="match status" value="1"/>
</dbReference>
<organism evidence="2 3">
    <name type="scientific">Eeniella nana</name>
    <name type="common">Yeast</name>
    <name type="synonym">Brettanomyces nanus</name>
    <dbReference type="NCBI Taxonomy" id="13502"/>
    <lineage>
        <taxon>Eukaryota</taxon>
        <taxon>Fungi</taxon>
        <taxon>Dikarya</taxon>
        <taxon>Ascomycota</taxon>
        <taxon>Saccharomycotina</taxon>
        <taxon>Pichiomycetes</taxon>
        <taxon>Pichiales</taxon>
        <taxon>Pichiaceae</taxon>
        <taxon>Brettanomyces</taxon>
    </lineage>
</organism>
<dbReference type="InterPro" id="IPR000182">
    <property type="entry name" value="GNAT_dom"/>
</dbReference>
<dbReference type="GeneID" id="62193673"/>
<dbReference type="Gene3D" id="3.40.630.30">
    <property type="match status" value="1"/>
</dbReference>
<evidence type="ECO:0000259" key="1">
    <source>
        <dbReference type="PROSITE" id="PS51186"/>
    </source>
</evidence>
<proteinExistence type="predicted"/>
<dbReference type="EMBL" id="CP064812">
    <property type="protein sequence ID" value="QPG72968.1"/>
    <property type="molecule type" value="Genomic_DNA"/>
</dbReference>
<dbReference type="PANTHER" id="PTHR43138">
    <property type="entry name" value="ACETYLTRANSFERASE, GNAT FAMILY"/>
    <property type="match status" value="1"/>
</dbReference>
<dbReference type="RefSeq" id="XP_038776533.1">
    <property type="nucleotide sequence ID" value="XM_038920605.1"/>
</dbReference>
<evidence type="ECO:0000313" key="2">
    <source>
        <dbReference type="EMBL" id="QPG72968.1"/>
    </source>
</evidence>
<keyword evidence="3" id="KW-1185">Reference proteome</keyword>
<dbReference type="InterPro" id="IPR016181">
    <property type="entry name" value="Acyl_CoA_acyltransferase"/>
</dbReference>
<feature type="domain" description="N-acetyltransferase" evidence="1">
    <location>
        <begin position="25"/>
        <end position="191"/>
    </location>
</feature>
<accession>A0A875RWR9</accession>
<reference evidence="2" key="1">
    <citation type="submission" date="2020-10" db="EMBL/GenBank/DDBJ databases">
        <authorList>
            <person name="Roach M.J.R."/>
        </authorList>
    </citation>
    <scope>NUCLEOTIDE SEQUENCE</scope>
    <source>
        <strain evidence="2">CBS 1945</strain>
    </source>
</reference>
<dbReference type="GO" id="GO:0005634">
    <property type="term" value="C:nucleus"/>
    <property type="evidence" value="ECO:0007669"/>
    <property type="project" value="TreeGrafter"/>
</dbReference>
<name>A0A875RWR9_EENNA</name>
<dbReference type="SUPFAM" id="SSF55729">
    <property type="entry name" value="Acyl-CoA N-acyltransferases (Nat)"/>
    <property type="match status" value="1"/>
</dbReference>